<feature type="transmembrane region" description="Helical" evidence="7">
    <location>
        <begin position="259"/>
        <end position="280"/>
    </location>
</feature>
<feature type="transmembrane region" description="Helical" evidence="7">
    <location>
        <begin position="65"/>
        <end position="82"/>
    </location>
</feature>
<feature type="transmembrane region" description="Helical" evidence="7">
    <location>
        <begin position="35"/>
        <end position="53"/>
    </location>
</feature>
<evidence type="ECO:0000313" key="8">
    <source>
        <dbReference type="EMBL" id="KXO89163.1"/>
    </source>
</evidence>
<keyword evidence="6 7" id="KW-0472">Membrane</keyword>
<keyword evidence="5 7" id="KW-1133">Transmembrane helix</keyword>
<proteinExistence type="predicted"/>
<feature type="transmembrane region" description="Helical" evidence="7">
    <location>
        <begin position="6"/>
        <end position="28"/>
    </location>
</feature>
<comment type="subcellular location">
    <subcellularLocation>
        <location evidence="1">Membrane</location>
        <topology evidence="1">Multi-pass membrane protein</topology>
    </subcellularLocation>
</comment>
<gene>
    <name evidence="8" type="ORF">AXK61_11150</name>
</gene>
<feature type="transmembrane region" description="Helical" evidence="7">
    <location>
        <begin position="292"/>
        <end position="311"/>
    </location>
</feature>
<keyword evidence="9" id="KW-1185">Reference proteome</keyword>
<dbReference type="RefSeq" id="WP_068747085.1">
    <property type="nucleotide sequence ID" value="NZ_LSRE01000050.1"/>
</dbReference>
<feature type="transmembrane region" description="Helical" evidence="7">
    <location>
        <begin position="203"/>
        <end position="220"/>
    </location>
</feature>
<dbReference type="PANTHER" id="PTHR36838">
    <property type="entry name" value="AUXIN EFFLUX CARRIER FAMILY PROTEIN"/>
    <property type="match status" value="1"/>
</dbReference>
<evidence type="ECO:0000256" key="6">
    <source>
        <dbReference type="ARBA" id="ARBA00023136"/>
    </source>
</evidence>
<dbReference type="Pfam" id="PF03547">
    <property type="entry name" value="Mem_trans"/>
    <property type="match status" value="1"/>
</dbReference>
<evidence type="ECO:0000313" key="9">
    <source>
        <dbReference type="Proteomes" id="UP000070409"/>
    </source>
</evidence>
<dbReference type="InterPro" id="IPR004776">
    <property type="entry name" value="Mem_transp_PIN-like"/>
</dbReference>
<keyword evidence="4 7" id="KW-0812">Transmembrane</keyword>
<protein>
    <recommendedName>
        <fullName evidence="10">AEC family transporter</fullName>
    </recommendedName>
</protein>
<comment type="caution">
    <text evidence="8">The sequence shown here is derived from an EMBL/GenBank/DDBJ whole genome shotgun (WGS) entry which is preliminary data.</text>
</comment>
<dbReference type="Proteomes" id="UP000070409">
    <property type="component" value="Unassembled WGS sequence"/>
</dbReference>
<evidence type="ECO:0000256" key="1">
    <source>
        <dbReference type="ARBA" id="ARBA00004141"/>
    </source>
</evidence>
<dbReference type="PANTHER" id="PTHR36838:SF1">
    <property type="entry name" value="SLR1864 PROTEIN"/>
    <property type="match status" value="1"/>
</dbReference>
<keyword evidence="3" id="KW-1003">Cell membrane</keyword>
<evidence type="ECO:0000256" key="7">
    <source>
        <dbReference type="SAM" id="Phobius"/>
    </source>
</evidence>
<evidence type="ECO:0008006" key="10">
    <source>
        <dbReference type="Google" id="ProtNLM"/>
    </source>
</evidence>
<evidence type="ECO:0000256" key="5">
    <source>
        <dbReference type="ARBA" id="ARBA00022989"/>
    </source>
</evidence>
<name>A0A137YTN6_9ACTN</name>
<organism evidence="8 9">
    <name type="scientific">Tsukamurella pseudospumae</name>
    <dbReference type="NCBI Taxonomy" id="239498"/>
    <lineage>
        <taxon>Bacteria</taxon>
        <taxon>Bacillati</taxon>
        <taxon>Actinomycetota</taxon>
        <taxon>Actinomycetes</taxon>
        <taxon>Mycobacteriales</taxon>
        <taxon>Tsukamurellaceae</taxon>
        <taxon>Tsukamurella</taxon>
    </lineage>
</organism>
<feature type="transmembrane region" description="Helical" evidence="7">
    <location>
        <begin position="158"/>
        <end position="183"/>
    </location>
</feature>
<sequence length="312" mass="33393">MTSVLAGFAVIAIIIAAGWLVGRVGVLGEEPEKQLSLLVFYLLTPALLLHALATTDVTVLFSSRLWVSAGSALAIGAIYYVIVRVFRRRPMGDATIGALAASYVNSSNLGIPIAVFVLHDTSYVAPLLLFQILIYSTIALTMLDIAEFRDSPDKTQPIWRTVATPLLNPIVVGALIGLVISLARWHPPEWLMSPVKLLGDASVPMALIVFGLSLGGVRVLQKGEAPRRDIALATALKMIAMPVLAWAMARFLFGQTGHALFAQTVTAALPTAQNVLVYGLRYNRGVILARDSGLITTMLSIPAIMLIAALLT</sequence>
<evidence type="ECO:0000256" key="2">
    <source>
        <dbReference type="ARBA" id="ARBA00022448"/>
    </source>
</evidence>
<evidence type="ECO:0000256" key="4">
    <source>
        <dbReference type="ARBA" id="ARBA00022692"/>
    </source>
</evidence>
<keyword evidence="2" id="KW-0813">Transport</keyword>
<dbReference type="EMBL" id="LSRE01000050">
    <property type="protein sequence ID" value="KXO89163.1"/>
    <property type="molecule type" value="Genomic_DNA"/>
</dbReference>
<feature type="transmembrane region" description="Helical" evidence="7">
    <location>
        <begin position="123"/>
        <end position="146"/>
    </location>
</feature>
<accession>A0A137YTN6</accession>
<reference evidence="8 9" key="1">
    <citation type="submission" date="2016-02" db="EMBL/GenBank/DDBJ databases">
        <authorList>
            <person name="Teng J.L."/>
            <person name="Tang Y."/>
            <person name="Huang Y."/>
            <person name="Guo F."/>
            <person name="Wei W."/>
            <person name="Chen J.H."/>
            <person name="Wong S.Y."/>
            <person name="Lau S.K."/>
            <person name="Woo P.C."/>
        </authorList>
    </citation>
    <scope>NUCLEOTIDE SEQUENCE [LARGE SCALE GENOMIC DNA]</scope>
    <source>
        <strain evidence="8 9">JCM 13375</strain>
    </source>
</reference>
<evidence type="ECO:0000256" key="3">
    <source>
        <dbReference type="ARBA" id="ARBA00022475"/>
    </source>
</evidence>
<feature type="transmembrane region" description="Helical" evidence="7">
    <location>
        <begin position="232"/>
        <end position="253"/>
    </location>
</feature>
<feature type="transmembrane region" description="Helical" evidence="7">
    <location>
        <begin position="94"/>
        <end position="117"/>
    </location>
</feature>